<reference evidence="1" key="1">
    <citation type="journal article" date="2015" name="Nature">
        <title>Complex archaea that bridge the gap between prokaryotes and eukaryotes.</title>
        <authorList>
            <person name="Spang A."/>
            <person name="Saw J.H."/>
            <person name="Jorgensen S.L."/>
            <person name="Zaremba-Niedzwiedzka K."/>
            <person name="Martijn J."/>
            <person name="Lind A.E."/>
            <person name="van Eijk R."/>
            <person name="Schleper C."/>
            <person name="Guy L."/>
            <person name="Ettema T.J."/>
        </authorList>
    </citation>
    <scope>NUCLEOTIDE SEQUENCE</scope>
</reference>
<dbReference type="EMBL" id="LAZR01036155">
    <property type="protein sequence ID" value="KKL25602.1"/>
    <property type="molecule type" value="Genomic_DNA"/>
</dbReference>
<sequence length="42" mass="4703">MGIIKKLIGIDNNGDQKSPLDKPVNISNLDSNDVFLLTDKRY</sequence>
<evidence type="ECO:0000313" key="1">
    <source>
        <dbReference type="EMBL" id="KKL25602.1"/>
    </source>
</evidence>
<accession>A0A0F9CGM5</accession>
<protein>
    <submittedName>
        <fullName evidence="1">Uncharacterized protein</fullName>
    </submittedName>
</protein>
<dbReference type="AlphaFoldDB" id="A0A0F9CGM5"/>
<proteinExistence type="predicted"/>
<gene>
    <name evidence="1" type="ORF">LCGC14_2403650</name>
</gene>
<name>A0A0F9CGM5_9ZZZZ</name>
<comment type="caution">
    <text evidence="1">The sequence shown here is derived from an EMBL/GenBank/DDBJ whole genome shotgun (WGS) entry which is preliminary data.</text>
</comment>
<organism evidence="1">
    <name type="scientific">marine sediment metagenome</name>
    <dbReference type="NCBI Taxonomy" id="412755"/>
    <lineage>
        <taxon>unclassified sequences</taxon>
        <taxon>metagenomes</taxon>
        <taxon>ecological metagenomes</taxon>
    </lineage>
</organism>